<comment type="caution">
    <text evidence="7">The sequence shown here is derived from an EMBL/GenBank/DDBJ whole genome shotgun (WGS) entry which is preliminary data.</text>
</comment>
<feature type="signal peptide" evidence="5">
    <location>
        <begin position="1"/>
        <end position="19"/>
    </location>
</feature>
<organism evidence="7 8">
    <name type="scientific">Oceanirhabdus seepicola</name>
    <dbReference type="NCBI Taxonomy" id="2828781"/>
    <lineage>
        <taxon>Bacteria</taxon>
        <taxon>Bacillati</taxon>
        <taxon>Bacillota</taxon>
        <taxon>Clostridia</taxon>
        <taxon>Eubacteriales</taxon>
        <taxon>Clostridiaceae</taxon>
        <taxon>Oceanirhabdus</taxon>
    </lineage>
</organism>
<evidence type="ECO:0000256" key="5">
    <source>
        <dbReference type="SAM" id="SignalP"/>
    </source>
</evidence>
<sequence>MKKILSMLLVIAMVMTTMVGCGKKKEAAQGVSEKEVKIGTIAAVSGPFAIVGKPLVEGMEAYFNMINEQGGIDGRKIKLVKKDDEFKPELAIQKAEELLDEEVFAIVGQLGTPTCLATLDVFKEAGIPCVYQGTGNSTFASVKGNYFPVQPNYQFEGRLIASYSLNELEGKKIAVLYQDDDMGEDGLKGIESYLKEIGEENAAVVKIPFAIGETDFTSHVLSAKKENPDVTIVYGMQGPTAKILKASKEQGFESQFITSYVNADPKIAELAEGGAEGLIVPAWVNIVDLNDESVKEYYARMKVEGIETPNAFHAAGWVAAQVFIEGLKNTEGELTWDNFIKGMEKIENFNGLAKGVTYTPENRDGVTKMYFIQFIDNKATLLGDGEWVEIKK</sequence>
<evidence type="ECO:0000256" key="4">
    <source>
        <dbReference type="ARBA" id="ARBA00022970"/>
    </source>
</evidence>
<dbReference type="Gene3D" id="3.40.50.2300">
    <property type="match status" value="2"/>
</dbReference>
<evidence type="ECO:0000313" key="7">
    <source>
        <dbReference type="EMBL" id="MCM1992403.1"/>
    </source>
</evidence>
<dbReference type="PROSITE" id="PS51257">
    <property type="entry name" value="PROKAR_LIPOPROTEIN"/>
    <property type="match status" value="1"/>
</dbReference>
<keyword evidence="8" id="KW-1185">Reference proteome</keyword>
<dbReference type="PANTHER" id="PTHR47235:SF1">
    <property type="entry name" value="BLR6548 PROTEIN"/>
    <property type="match status" value="1"/>
</dbReference>
<evidence type="ECO:0000256" key="3">
    <source>
        <dbReference type="ARBA" id="ARBA00022729"/>
    </source>
</evidence>
<reference evidence="7" key="2">
    <citation type="submission" date="2021-04" db="EMBL/GenBank/DDBJ databases">
        <authorList>
            <person name="Dong X."/>
        </authorList>
    </citation>
    <scope>NUCLEOTIDE SEQUENCE</scope>
    <source>
        <strain evidence="7">ZWT</strain>
    </source>
</reference>
<feature type="chain" id="PRO_5039919022" evidence="5">
    <location>
        <begin position="20"/>
        <end position="392"/>
    </location>
</feature>
<evidence type="ECO:0000259" key="6">
    <source>
        <dbReference type="Pfam" id="PF13458"/>
    </source>
</evidence>
<keyword evidence="3 5" id="KW-0732">Signal</keyword>
<dbReference type="InterPro" id="IPR028081">
    <property type="entry name" value="Leu-bd"/>
</dbReference>
<name>A0A9J6P729_9CLOT</name>
<evidence type="ECO:0000256" key="1">
    <source>
        <dbReference type="ARBA" id="ARBA00010062"/>
    </source>
</evidence>
<dbReference type="AlphaFoldDB" id="A0A9J6P729"/>
<dbReference type="PANTHER" id="PTHR47235">
    <property type="entry name" value="BLR6548 PROTEIN"/>
    <property type="match status" value="1"/>
</dbReference>
<dbReference type="GO" id="GO:0006865">
    <property type="term" value="P:amino acid transport"/>
    <property type="evidence" value="ECO:0007669"/>
    <property type="project" value="UniProtKB-KW"/>
</dbReference>
<dbReference type="InterPro" id="IPR028082">
    <property type="entry name" value="Peripla_BP_I"/>
</dbReference>
<dbReference type="PRINTS" id="PR00337">
    <property type="entry name" value="LEUILEVALBP"/>
</dbReference>
<dbReference type="Proteomes" id="UP001056429">
    <property type="component" value="Unassembled WGS sequence"/>
</dbReference>
<accession>A0A9J6P729</accession>
<keyword evidence="4" id="KW-0029">Amino-acid transport</keyword>
<comment type="similarity">
    <text evidence="1">Belongs to the leucine-binding protein family.</text>
</comment>
<proteinExistence type="inferred from homology"/>
<gene>
    <name evidence="7" type="ORF">KDK92_22045</name>
</gene>
<evidence type="ECO:0000256" key="2">
    <source>
        <dbReference type="ARBA" id="ARBA00022448"/>
    </source>
</evidence>
<dbReference type="SUPFAM" id="SSF53822">
    <property type="entry name" value="Periplasmic binding protein-like I"/>
    <property type="match status" value="1"/>
</dbReference>
<reference evidence="7" key="1">
    <citation type="journal article" date="2021" name="mSystems">
        <title>Bacteria and Archaea Synergistically Convert Glycine Betaine to Biogenic Methane in the Formosa Cold Seep of the South China Sea.</title>
        <authorList>
            <person name="Li L."/>
            <person name="Zhang W."/>
            <person name="Zhang S."/>
            <person name="Song L."/>
            <person name="Sun Q."/>
            <person name="Zhang H."/>
            <person name="Xiang H."/>
            <person name="Dong X."/>
        </authorList>
    </citation>
    <scope>NUCLEOTIDE SEQUENCE</scope>
    <source>
        <strain evidence="7">ZWT</strain>
    </source>
</reference>
<dbReference type="CDD" id="cd06343">
    <property type="entry name" value="PBP1_ABC_ligand_binding-like"/>
    <property type="match status" value="1"/>
</dbReference>
<protein>
    <submittedName>
        <fullName evidence="7">ABC transporter substrate-binding protein</fullName>
    </submittedName>
</protein>
<dbReference type="InterPro" id="IPR000709">
    <property type="entry name" value="Leu_Ile_Val-bd"/>
</dbReference>
<dbReference type="Pfam" id="PF13458">
    <property type="entry name" value="Peripla_BP_6"/>
    <property type="match status" value="1"/>
</dbReference>
<dbReference type="EMBL" id="JAGSOJ010000006">
    <property type="protein sequence ID" value="MCM1992403.1"/>
    <property type="molecule type" value="Genomic_DNA"/>
</dbReference>
<dbReference type="RefSeq" id="WP_250861570.1">
    <property type="nucleotide sequence ID" value="NZ_JAGSOJ010000006.1"/>
</dbReference>
<evidence type="ECO:0000313" key="8">
    <source>
        <dbReference type="Proteomes" id="UP001056429"/>
    </source>
</evidence>
<keyword evidence="2" id="KW-0813">Transport</keyword>
<feature type="domain" description="Leucine-binding protein" evidence="6">
    <location>
        <begin position="35"/>
        <end position="375"/>
    </location>
</feature>